<evidence type="ECO:0000313" key="14">
    <source>
        <dbReference type="Proteomes" id="UP000250140"/>
    </source>
</evidence>
<feature type="domain" description="Glycoside hydrolase family 5" evidence="12">
    <location>
        <begin position="120"/>
        <end position="367"/>
    </location>
</feature>
<evidence type="ECO:0000256" key="3">
    <source>
        <dbReference type="ARBA" id="ARBA00022525"/>
    </source>
</evidence>
<dbReference type="InterPro" id="IPR050386">
    <property type="entry name" value="Glycosyl_hydrolase_5"/>
</dbReference>
<dbReference type="AlphaFoldDB" id="A0A8E2F2I5"/>
<keyword evidence="14" id="KW-1185">Reference proteome</keyword>
<keyword evidence="4 11" id="KW-0732">Signal</keyword>
<keyword evidence="6 10" id="KW-0326">Glycosidase</keyword>
<evidence type="ECO:0000256" key="6">
    <source>
        <dbReference type="ARBA" id="ARBA00023295"/>
    </source>
</evidence>
<evidence type="ECO:0000259" key="12">
    <source>
        <dbReference type="Pfam" id="PF00150"/>
    </source>
</evidence>
<evidence type="ECO:0000256" key="5">
    <source>
        <dbReference type="ARBA" id="ARBA00022801"/>
    </source>
</evidence>
<accession>A0A8E2F2I5</accession>
<evidence type="ECO:0000256" key="7">
    <source>
        <dbReference type="ARBA" id="ARBA00023316"/>
    </source>
</evidence>
<protein>
    <recommendedName>
        <fullName evidence="9">glucan 1,3-beta-glucosidase</fullName>
        <ecNumber evidence="9">3.2.1.58</ecNumber>
    </recommendedName>
</protein>
<dbReference type="PANTHER" id="PTHR31297">
    <property type="entry name" value="GLUCAN ENDO-1,6-BETA-GLUCOSIDASE B"/>
    <property type="match status" value="1"/>
</dbReference>
<keyword evidence="5 10" id="KW-0378">Hydrolase</keyword>
<dbReference type="GO" id="GO:0009251">
    <property type="term" value="P:glucan catabolic process"/>
    <property type="evidence" value="ECO:0007669"/>
    <property type="project" value="TreeGrafter"/>
</dbReference>
<dbReference type="GO" id="GO:0009986">
    <property type="term" value="C:cell surface"/>
    <property type="evidence" value="ECO:0007669"/>
    <property type="project" value="TreeGrafter"/>
</dbReference>
<gene>
    <name evidence="13" type="ORF">AOQ84DRAFT_339850</name>
</gene>
<keyword evidence="3" id="KW-0964">Secreted</keyword>
<dbReference type="InterPro" id="IPR017853">
    <property type="entry name" value="GH"/>
</dbReference>
<evidence type="ECO:0000256" key="8">
    <source>
        <dbReference type="ARBA" id="ARBA00036824"/>
    </source>
</evidence>
<evidence type="ECO:0000256" key="10">
    <source>
        <dbReference type="RuleBase" id="RU361153"/>
    </source>
</evidence>
<proteinExistence type="inferred from homology"/>
<evidence type="ECO:0000313" key="13">
    <source>
        <dbReference type="EMBL" id="OCL08758.1"/>
    </source>
</evidence>
<reference evidence="13 14" key="1">
    <citation type="journal article" date="2016" name="Nat. Commun.">
        <title>Ectomycorrhizal ecology is imprinted in the genome of the dominant symbiotic fungus Cenococcum geophilum.</title>
        <authorList>
            <consortium name="DOE Joint Genome Institute"/>
            <person name="Peter M."/>
            <person name="Kohler A."/>
            <person name="Ohm R.A."/>
            <person name="Kuo A."/>
            <person name="Krutzmann J."/>
            <person name="Morin E."/>
            <person name="Arend M."/>
            <person name="Barry K.W."/>
            <person name="Binder M."/>
            <person name="Choi C."/>
            <person name="Clum A."/>
            <person name="Copeland A."/>
            <person name="Grisel N."/>
            <person name="Haridas S."/>
            <person name="Kipfer T."/>
            <person name="LaButti K."/>
            <person name="Lindquist E."/>
            <person name="Lipzen A."/>
            <person name="Maire R."/>
            <person name="Meier B."/>
            <person name="Mihaltcheva S."/>
            <person name="Molinier V."/>
            <person name="Murat C."/>
            <person name="Poggeler S."/>
            <person name="Quandt C.A."/>
            <person name="Sperisen C."/>
            <person name="Tritt A."/>
            <person name="Tisserant E."/>
            <person name="Crous P.W."/>
            <person name="Henrissat B."/>
            <person name="Nehls U."/>
            <person name="Egli S."/>
            <person name="Spatafora J.W."/>
            <person name="Grigoriev I.V."/>
            <person name="Martin F.M."/>
        </authorList>
    </citation>
    <scope>NUCLEOTIDE SEQUENCE [LARGE SCALE GENOMIC DNA]</scope>
    <source>
        <strain evidence="13 14">CBS 207.34</strain>
    </source>
</reference>
<evidence type="ECO:0000256" key="4">
    <source>
        <dbReference type="ARBA" id="ARBA00022729"/>
    </source>
</evidence>
<dbReference type="OrthoDB" id="62120at2759"/>
<dbReference type="GO" id="GO:0004338">
    <property type="term" value="F:glucan exo-1,3-beta-glucosidase activity"/>
    <property type="evidence" value="ECO:0007669"/>
    <property type="project" value="UniProtKB-EC"/>
</dbReference>
<comment type="catalytic activity">
    <reaction evidence="8">
        <text>Successive hydrolysis of beta-D-glucose units from the non-reducing ends of (1-&gt;3)-beta-D-glucans, releasing alpha-glucose.</text>
        <dbReference type="EC" id="3.2.1.58"/>
    </reaction>
</comment>
<evidence type="ECO:0000256" key="1">
    <source>
        <dbReference type="ARBA" id="ARBA00004613"/>
    </source>
</evidence>
<evidence type="ECO:0000256" key="9">
    <source>
        <dbReference type="ARBA" id="ARBA00038929"/>
    </source>
</evidence>
<dbReference type="GO" id="GO:0071555">
    <property type="term" value="P:cell wall organization"/>
    <property type="evidence" value="ECO:0007669"/>
    <property type="project" value="UniProtKB-KW"/>
</dbReference>
<dbReference type="SUPFAM" id="SSF51445">
    <property type="entry name" value="(Trans)glycosidases"/>
    <property type="match status" value="1"/>
</dbReference>
<name>A0A8E2F2I5_9PEZI</name>
<keyword evidence="7" id="KW-0961">Cell wall biogenesis/degradation</keyword>
<evidence type="ECO:0000256" key="2">
    <source>
        <dbReference type="ARBA" id="ARBA00005641"/>
    </source>
</evidence>
<feature type="signal peptide" evidence="11">
    <location>
        <begin position="1"/>
        <end position="22"/>
    </location>
</feature>
<dbReference type="Gene3D" id="3.20.20.80">
    <property type="entry name" value="Glycosidases"/>
    <property type="match status" value="1"/>
</dbReference>
<dbReference type="GO" id="GO:0005576">
    <property type="term" value="C:extracellular region"/>
    <property type="evidence" value="ECO:0007669"/>
    <property type="project" value="UniProtKB-SubCell"/>
</dbReference>
<comment type="subcellular location">
    <subcellularLocation>
        <location evidence="1">Secreted</location>
    </subcellularLocation>
</comment>
<dbReference type="Pfam" id="PF00150">
    <property type="entry name" value="Cellulase"/>
    <property type="match status" value="1"/>
</dbReference>
<dbReference type="EC" id="3.2.1.58" evidence="9"/>
<evidence type="ECO:0000256" key="11">
    <source>
        <dbReference type="SAM" id="SignalP"/>
    </source>
</evidence>
<feature type="chain" id="PRO_5034241644" description="glucan 1,3-beta-glucosidase" evidence="11">
    <location>
        <begin position="23"/>
        <end position="461"/>
    </location>
</feature>
<dbReference type="Proteomes" id="UP000250140">
    <property type="component" value="Unassembled WGS sequence"/>
</dbReference>
<dbReference type="PANTHER" id="PTHR31297:SF1">
    <property type="entry name" value="GLUCAN 1,3-BETA-GLUCOSIDASE I_II-RELATED"/>
    <property type="match status" value="1"/>
</dbReference>
<comment type="similarity">
    <text evidence="2 10">Belongs to the glycosyl hydrolase 5 (cellulase A) family.</text>
</comment>
<sequence length="461" mass="50859">MTGFNFIILLVLGVSFVFPASAAPPIFHKPHDSLTLPLPRSSASAEHLIPFDDQQHINSVTKTYPTLTLTPRSHTSSTPAGPGFLRGVNIGGWLVLEKWLVPDLFDGTDAIDQWTFDQSPNALQKLRNHWQTFFTEDDVIKLASYGINALRIPIGFWAYDSSGTPYIPGADIFLHQAILWARGQGMKVWIDLHGAPGSQNGFDNSGHAGAVSWQQPGNLQHTISVLQTIATKYGTNHYADVVAGIELVNEPISWGANNFNLTKQWAEQAYGNVRAVLENPQVMIVMEDAFMGPSNWVDIGQRLNGYQPLESARFAIDTHLYQVFVPEDQQLTQTEHISKACSMSTTLLPAWQANMPVYVGEWSGATNICVNTDGSTIGGSACSSNGCQCQTTTPVDQWSYAMVQQVRKYVEAQIETWEASSNGYFYWNYKAPGAWGFDTGIQKGFIPNPVTSRKYPGQCDS</sequence>
<organism evidence="13 14">
    <name type="scientific">Glonium stellatum</name>
    <dbReference type="NCBI Taxonomy" id="574774"/>
    <lineage>
        <taxon>Eukaryota</taxon>
        <taxon>Fungi</taxon>
        <taxon>Dikarya</taxon>
        <taxon>Ascomycota</taxon>
        <taxon>Pezizomycotina</taxon>
        <taxon>Dothideomycetes</taxon>
        <taxon>Pleosporomycetidae</taxon>
        <taxon>Gloniales</taxon>
        <taxon>Gloniaceae</taxon>
        <taxon>Glonium</taxon>
    </lineage>
</organism>
<dbReference type="InterPro" id="IPR001547">
    <property type="entry name" value="Glyco_hydro_5"/>
</dbReference>
<dbReference type="EMBL" id="KV749597">
    <property type="protein sequence ID" value="OCL08758.1"/>
    <property type="molecule type" value="Genomic_DNA"/>
</dbReference>